<keyword evidence="1" id="KW-0472">Membrane</keyword>
<dbReference type="AlphaFoldDB" id="A0A382NV93"/>
<dbReference type="InterPro" id="IPR020846">
    <property type="entry name" value="MFS_dom"/>
</dbReference>
<feature type="transmembrane region" description="Helical" evidence="1">
    <location>
        <begin position="99"/>
        <end position="117"/>
    </location>
</feature>
<feature type="transmembrane region" description="Helical" evidence="1">
    <location>
        <begin position="48"/>
        <end position="69"/>
    </location>
</feature>
<evidence type="ECO:0000256" key="1">
    <source>
        <dbReference type="SAM" id="Phobius"/>
    </source>
</evidence>
<reference evidence="3" key="1">
    <citation type="submission" date="2018-05" db="EMBL/GenBank/DDBJ databases">
        <authorList>
            <person name="Lanie J.A."/>
            <person name="Ng W.-L."/>
            <person name="Kazmierczak K.M."/>
            <person name="Andrzejewski T.M."/>
            <person name="Davidsen T.M."/>
            <person name="Wayne K.J."/>
            <person name="Tettelin H."/>
            <person name="Glass J.I."/>
            <person name="Rusch D."/>
            <person name="Podicherti R."/>
            <person name="Tsui H.-C.T."/>
            <person name="Winkler M.E."/>
        </authorList>
    </citation>
    <scope>NUCLEOTIDE SEQUENCE</scope>
</reference>
<name>A0A382NV93_9ZZZZ</name>
<feature type="domain" description="Major facilitator superfamily (MFS) profile" evidence="2">
    <location>
        <begin position="10"/>
        <end position="362"/>
    </location>
</feature>
<dbReference type="Gene3D" id="1.20.1250.20">
    <property type="entry name" value="MFS general substrate transporter like domains"/>
    <property type="match status" value="2"/>
</dbReference>
<protein>
    <recommendedName>
        <fullName evidence="2">Major facilitator superfamily (MFS) profile domain-containing protein</fullName>
    </recommendedName>
</protein>
<feature type="non-terminal residue" evidence="3">
    <location>
        <position position="362"/>
    </location>
</feature>
<accession>A0A382NV93</accession>
<dbReference type="InterPro" id="IPR011701">
    <property type="entry name" value="MFS"/>
</dbReference>
<dbReference type="EMBL" id="UINC01103024">
    <property type="protein sequence ID" value="SVC65093.1"/>
    <property type="molecule type" value="Genomic_DNA"/>
</dbReference>
<gene>
    <name evidence="3" type="ORF">METZ01_LOCUS317947</name>
</gene>
<dbReference type="PANTHER" id="PTHR11360">
    <property type="entry name" value="MONOCARBOXYLATE TRANSPORTER"/>
    <property type="match status" value="1"/>
</dbReference>
<feature type="non-terminal residue" evidence="3">
    <location>
        <position position="1"/>
    </location>
</feature>
<dbReference type="GO" id="GO:0022857">
    <property type="term" value="F:transmembrane transporter activity"/>
    <property type="evidence" value="ECO:0007669"/>
    <property type="project" value="InterPro"/>
</dbReference>
<feature type="transmembrane region" description="Helical" evidence="1">
    <location>
        <begin position="137"/>
        <end position="159"/>
    </location>
</feature>
<proteinExistence type="predicted"/>
<dbReference type="PROSITE" id="PS50850">
    <property type="entry name" value="MFS"/>
    <property type="match status" value="1"/>
</dbReference>
<feature type="transmembrane region" description="Helical" evidence="1">
    <location>
        <begin position="285"/>
        <end position="303"/>
    </location>
</feature>
<keyword evidence="1" id="KW-1133">Transmembrane helix</keyword>
<dbReference type="SUPFAM" id="SSF103473">
    <property type="entry name" value="MFS general substrate transporter"/>
    <property type="match status" value="1"/>
</dbReference>
<evidence type="ECO:0000259" key="2">
    <source>
        <dbReference type="PROSITE" id="PS50850"/>
    </source>
</evidence>
<feature type="transmembrane region" description="Helical" evidence="1">
    <location>
        <begin position="165"/>
        <end position="186"/>
    </location>
</feature>
<feature type="transmembrane region" description="Helical" evidence="1">
    <location>
        <begin position="255"/>
        <end position="273"/>
    </location>
</feature>
<organism evidence="3">
    <name type="scientific">marine metagenome</name>
    <dbReference type="NCBI Taxonomy" id="408172"/>
    <lineage>
        <taxon>unclassified sequences</taxon>
        <taxon>metagenomes</taxon>
        <taxon>ecological metagenomes</taxon>
    </lineage>
</organism>
<dbReference type="InterPro" id="IPR050327">
    <property type="entry name" value="Proton-linked_MCT"/>
</dbReference>
<dbReference type="InterPro" id="IPR036259">
    <property type="entry name" value="MFS_trans_sf"/>
</dbReference>
<evidence type="ECO:0000313" key="3">
    <source>
        <dbReference type="EMBL" id="SVC65093.1"/>
    </source>
</evidence>
<sequence length="362" mass="40753">KNFFLLDPKLLVFGFLIVFFASYGQTFFISLFNLEIRAHYNLSDGEFGFVYAVATILSSLLLIGFAKLIDYIDLRIYSFIITIGIFLACLGMFLFFKHIAFLIIVIFALRFFGQGAMSHAGETTMARYFGNDRGKALSVSTLGGMTGVMFLPMIVIYLMKYFTTNQIWLAASFSIILFVPILFATLNDQSIRHINFKKTLSNDPLNQKWKTIDLIKDRKFYIYLPLSISSSFISTGLMFHQIFIFKEKGWSLEMLGNGFIFLGIFSIIGLVIGGPIIDKFNTRKTVLTALVPLFLGLLILLFFDNYFFLIVYMSLYGLNLGISTPFIGALWAEIYGVESLGTVKALLHSGGVFASALSPLVF</sequence>
<dbReference type="PANTHER" id="PTHR11360:SF308">
    <property type="entry name" value="BLL3089 PROTEIN"/>
    <property type="match status" value="1"/>
</dbReference>
<feature type="transmembrane region" description="Helical" evidence="1">
    <location>
        <begin position="76"/>
        <end position="93"/>
    </location>
</feature>
<feature type="transmembrane region" description="Helical" evidence="1">
    <location>
        <begin position="220"/>
        <end position="243"/>
    </location>
</feature>
<keyword evidence="1" id="KW-0812">Transmembrane</keyword>
<dbReference type="Pfam" id="PF07690">
    <property type="entry name" value="MFS_1"/>
    <property type="match status" value="1"/>
</dbReference>